<dbReference type="SMART" id="SM00612">
    <property type="entry name" value="Kelch"/>
    <property type="match status" value="1"/>
</dbReference>
<dbReference type="Gene3D" id="2.120.10.80">
    <property type="entry name" value="Kelch-type beta propeller"/>
    <property type="match status" value="1"/>
</dbReference>
<gene>
    <name evidence="4" type="ORF">ECRASSUSDP1_LOCUS3726</name>
</gene>
<dbReference type="PANTHER" id="PTHR46260">
    <property type="entry name" value="RING-TYPE DOMAIN-CONTAINING PROTEIN"/>
    <property type="match status" value="1"/>
</dbReference>
<dbReference type="InterPro" id="IPR006652">
    <property type="entry name" value="Kelch_1"/>
</dbReference>
<evidence type="ECO:0000256" key="2">
    <source>
        <dbReference type="ARBA" id="ARBA00022737"/>
    </source>
</evidence>
<dbReference type="InterPro" id="IPR051746">
    <property type="entry name" value="Kelch_domain_containing_8"/>
</dbReference>
<dbReference type="SUPFAM" id="SSF117281">
    <property type="entry name" value="Kelch motif"/>
    <property type="match status" value="1"/>
</dbReference>
<dbReference type="PANTHER" id="PTHR46260:SF3">
    <property type="entry name" value="RING-TYPE DOMAIN-CONTAINING PROTEIN"/>
    <property type="match status" value="1"/>
</dbReference>
<dbReference type="Proteomes" id="UP001295684">
    <property type="component" value="Unassembled WGS sequence"/>
</dbReference>
<evidence type="ECO:0000313" key="4">
    <source>
        <dbReference type="EMBL" id="CAI2362403.1"/>
    </source>
</evidence>
<organism evidence="4 5">
    <name type="scientific">Euplotes crassus</name>
    <dbReference type="NCBI Taxonomy" id="5936"/>
    <lineage>
        <taxon>Eukaryota</taxon>
        <taxon>Sar</taxon>
        <taxon>Alveolata</taxon>
        <taxon>Ciliophora</taxon>
        <taxon>Intramacronucleata</taxon>
        <taxon>Spirotrichea</taxon>
        <taxon>Hypotrichia</taxon>
        <taxon>Euplotida</taxon>
        <taxon>Euplotidae</taxon>
        <taxon>Moneuplotes</taxon>
    </lineage>
</organism>
<dbReference type="Pfam" id="PF24681">
    <property type="entry name" value="Kelch_KLHDC2_KLHL20_DRC7"/>
    <property type="match status" value="1"/>
</dbReference>
<dbReference type="InterPro" id="IPR015915">
    <property type="entry name" value="Kelch-typ_b-propeller"/>
</dbReference>
<reference evidence="4" key="1">
    <citation type="submission" date="2023-07" db="EMBL/GenBank/DDBJ databases">
        <authorList>
            <consortium name="AG Swart"/>
            <person name="Singh M."/>
            <person name="Singh A."/>
            <person name="Seah K."/>
            <person name="Emmerich C."/>
        </authorList>
    </citation>
    <scope>NUCLEOTIDE SEQUENCE</scope>
    <source>
        <strain evidence="4">DP1</strain>
    </source>
</reference>
<feature type="compositionally biased region" description="Basic and acidic residues" evidence="3">
    <location>
        <begin position="15"/>
        <end position="26"/>
    </location>
</feature>
<evidence type="ECO:0000313" key="5">
    <source>
        <dbReference type="Proteomes" id="UP001295684"/>
    </source>
</evidence>
<protein>
    <submittedName>
        <fullName evidence="4">Uncharacterized protein</fullName>
    </submittedName>
</protein>
<evidence type="ECO:0000256" key="3">
    <source>
        <dbReference type="SAM" id="MobiDB-lite"/>
    </source>
</evidence>
<evidence type="ECO:0000256" key="1">
    <source>
        <dbReference type="ARBA" id="ARBA00022441"/>
    </source>
</evidence>
<comment type="caution">
    <text evidence="4">The sequence shown here is derived from an EMBL/GenBank/DDBJ whole genome shotgun (WGS) entry which is preliminary data.</text>
</comment>
<keyword evidence="1" id="KW-0880">Kelch repeat</keyword>
<keyword evidence="5" id="KW-1185">Reference proteome</keyword>
<proteinExistence type="predicted"/>
<accession>A0AAD1U5Q4</accession>
<name>A0AAD1U5Q4_EUPCR</name>
<sequence length="611" mass="69326">MDTTKHRYRSARSARRVEQTPDKEPGIKSSKIEYLTKSFLKVNKSPPRFTTKEEMERREEDEICPKYGHPIIAYEEDDGTTLCEKCIYHGNVRKPVFTATVANQIKKRFDQEFGIFEELCEKLTSLNPREVRNEIQGSITTFFDAIRDKCDELEEKVVAKVENSKNLNRLFSILNDTHHYMDHNCVAEKFDSEANHLDNKISETRYTYICQRKQHYDDVIEQISSDNQKLSDSVEEADKMIRTIFELTHGHEDSLIQTTLNELISKSMKIDKKHPDFTNLEDLERRARHTDILNQSKEETKEGNGAIKHEVEFSATERKDGNWKAEEMTEIYSNKEGTLYKRCLEEGKVVETQIMDLKLHLQKVMTVPSGKSSRVFLMGGAKDIEGKSAVNHCFEVNLSKKATTKVDSLPKAKLSFAATLSPDAKNIYIAGGSTGENRATDECECFNISKKKWSPLPSMIQARFSSSLIVCENTDLYCFGGVDNGASDPTRFPSLKSIETLDLTEKDAKWKALNISLPFKTTSPGAISLGHRAFVIFGGWNKDLLTNSTIVRQTSKDGEYGIEESGDMKKGDVFVSNGAVSRNATTKEIIAFGSSHTHAYDQEKKTFQLIE</sequence>
<keyword evidence="2" id="KW-0677">Repeat</keyword>
<dbReference type="AlphaFoldDB" id="A0AAD1U5Q4"/>
<dbReference type="EMBL" id="CAMPGE010003566">
    <property type="protein sequence ID" value="CAI2362403.1"/>
    <property type="molecule type" value="Genomic_DNA"/>
</dbReference>
<feature type="compositionally biased region" description="Basic residues" evidence="3">
    <location>
        <begin position="1"/>
        <end position="14"/>
    </location>
</feature>
<feature type="region of interest" description="Disordered" evidence="3">
    <location>
        <begin position="1"/>
        <end position="28"/>
    </location>
</feature>